<dbReference type="Pfam" id="PF14092">
    <property type="entry name" value="DUF4270"/>
    <property type="match status" value="1"/>
</dbReference>
<sequence>MINNIQKLFKITTTLVIGSLILWNCEPESDQLGSQFFQNGAQGTETSYPVIAYNNYNGIAGQLNGDTIRTDAVRLNSAALGAFSESQFGLQKAAYVTQVRLSSYAPDFGVNPIIDSAVMVIKPLYATDSVTTTTDESYVYPIGAVPAKKVVKTYPVSKYGKAKLGGSKTTFNIKVREVTDFLGTNTDQIKSNKIVGTGNVIGSKVFKGDINSISITKKADNSVLLEREASIRIPLDSTFFQNKIITKGTAPELTDAASFIRYFKGLRISVDENDGYFFNFNPNSVVINLYYKKNKVDGTTTTREQAVFAMDLGSANTHFSQISFDRTGTPSASVISANQLTGDSRLYAQGMGGPGIGLRVPLATVDAIKAMYKNDKIGIISAKIRIYTDAVNWNNSYKKPETFVVRQRDLSLNGEDQYLKDFLIDMSALAYSGNYNLVKAYDLDKNPTYYDIGITQTFKNIIETEAKNNDLVLNVGTYTTDANGNFLGIQYKSLGQQNFNSRSFSPNRAVFIGTEANNVQSPKLILTYGKK</sequence>
<evidence type="ECO:0008006" key="3">
    <source>
        <dbReference type="Google" id="ProtNLM"/>
    </source>
</evidence>
<evidence type="ECO:0000313" key="1">
    <source>
        <dbReference type="EMBL" id="SIS46760.1"/>
    </source>
</evidence>
<gene>
    <name evidence="1" type="ORF">SAMN05421789_101386</name>
</gene>
<dbReference type="EMBL" id="FTOI01000001">
    <property type="protein sequence ID" value="SIS46760.1"/>
    <property type="molecule type" value="Genomic_DNA"/>
</dbReference>
<dbReference type="OrthoDB" id="1466062at2"/>
<dbReference type="RefSeq" id="WP_076384792.1">
    <property type="nucleotide sequence ID" value="NZ_FTOI01000001.1"/>
</dbReference>
<protein>
    <recommendedName>
        <fullName evidence="3">DUF4270 domain-containing protein</fullName>
    </recommendedName>
</protein>
<dbReference type="InterPro" id="IPR025366">
    <property type="entry name" value="DUF4270"/>
</dbReference>
<organism evidence="1 2">
    <name type="scientific">Kaistella chaponensis</name>
    <dbReference type="NCBI Taxonomy" id="713588"/>
    <lineage>
        <taxon>Bacteria</taxon>
        <taxon>Pseudomonadati</taxon>
        <taxon>Bacteroidota</taxon>
        <taxon>Flavobacteriia</taxon>
        <taxon>Flavobacteriales</taxon>
        <taxon>Weeksellaceae</taxon>
        <taxon>Chryseobacterium group</taxon>
        <taxon>Kaistella</taxon>
    </lineage>
</organism>
<dbReference type="Proteomes" id="UP000185839">
    <property type="component" value="Unassembled WGS sequence"/>
</dbReference>
<accession>A0A1N7JBT0</accession>
<dbReference type="STRING" id="713588.SAMN05421789_101386"/>
<evidence type="ECO:0000313" key="2">
    <source>
        <dbReference type="Proteomes" id="UP000185839"/>
    </source>
</evidence>
<proteinExistence type="predicted"/>
<dbReference type="AlphaFoldDB" id="A0A1N7JBT0"/>
<name>A0A1N7JBT0_9FLAO</name>
<keyword evidence="2" id="KW-1185">Reference proteome</keyword>
<reference evidence="2" key="1">
    <citation type="submission" date="2017-01" db="EMBL/GenBank/DDBJ databases">
        <authorList>
            <person name="Varghese N."/>
            <person name="Submissions S."/>
        </authorList>
    </citation>
    <scope>NUCLEOTIDE SEQUENCE [LARGE SCALE GENOMIC DNA]</scope>
    <source>
        <strain evidence="2">DSM 23145</strain>
    </source>
</reference>